<evidence type="ECO:0000313" key="2">
    <source>
        <dbReference type="Proteomes" id="UP001187343"/>
    </source>
</evidence>
<evidence type="ECO:0000313" key="1">
    <source>
        <dbReference type="EMBL" id="KAK2916194.1"/>
    </source>
</evidence>
<proteinExistence type="predicted"/>
<dbReference type="Proteomes" id="UP001187343">
    <property type="component" value="Unassembled WGS sequence"/>
</dbReference>
<sequence>MSKTSPSFSEEGGLRKFVPQSGSEGQGPSTGDASGGRRGIFCQADSQGFDRKRKAPHSYLKDCSSSRGHLSIFFSLSLPDSLNLLTPSSPELH</sequence>
<organism evidence="1 2">
    <name type="scientific">Cirrhinus molitorella</name>
    <name type="common">mud carp</name>
    <dbReference type="NCBI Taxonomy" id="172907"/>
    <lineage>
        <taxon>Eukaryota</taxon>
        <taxon>Metazoa</taxon>
        <taxon>Chordata</taxon>
        <taxon>Craniata</taxon>
        <taxon>Vertebrata</taxon>
        <taxon>Euteleostomi</taxon>
        <taxon>Actinopterygii</taxon>
        <taxon>Neopterygii</taxon>
        <taxon>Teleostei</taxon>
        <taxon>Ostariophysi</taxon>
        <taxon>Cypriniformes</taxon>
        <taxon>Cyprinidae</taxon>
        <taxon>Labeoninae</taxon>
        <taxon>Labeonini</taxon>
        <taxon>Cirrhinus</taxon>
    </lineage>
</organism>
<comment type="caution">
    <text evidence="1">The sequence shown here is derived from an EMBL/GenBank/DDBJ whole genome shotgun (WGS) entry which is preliminary data.</text>
</comment>
<accession>A0AA88TYV6</accession>
<dbReference type="EMBL" id="JAUYZG010000001">
    <property type="protein sequence ID" value="KAK2916194.1"/>
    <property type="molecule type" value="Genomic_DNA"/>
</dbReference>
<reference evidence="1" key="1">
    <citation type="submission" date="2023-08" db="EMBL/GenBank/DDBJ databases">
        <title>Chromosome-level Genome Assembly of mud carp (Cirrhinus molitorella).</title>
        <authorList>
            <person name="Liu H."/>
        </authorList>
    </citation>
    <scope>NUCLEOTIDE SEQUENCE</scope>
    <source>
        <strain evidence="1">Prfri</strain>
        <tissue evidence="1">Muscle</tissue>
    </source>
</reference>
<keyword evidence="2" id="KW-1185">Reference proteome</keyword>
<dbReference type="AlphaFoldDB" id="A0AA88TYV6"/>
<protein>
    <submittedName>
        <fullName evidence="1">Uncharacterized protein</fullName>
    </submittedName>
</protein>
<name>A0AA88TYV6_9TELE</name>
<gene>
    <name evidence="1" type="ORF">Q8A67_000568</name>
</gene>